<keyword evidence="2" id="KW-1185">Reference proteome</keyword>
<dbReference type="AlphaFoldDB" id="A0AA88J0X3"/>
<dbReference type="Proteomes" id="UP001187192">
    <property type="component" value="Unassembled WGS sequence"/>
</dbReference>
<protein>
    <submittedName>
        <fullName evidence="1">Uncharacterized protein</fullName>
    </submittedName>
</protein>
<accession>A0AA88J0X3</accession>
<evidence type="ECO:0000313" key="2">
    <source>
        <dbReference type="Proteomes" id="UP001187192"/>
    </source>
</evidence>
<reference evidence="1" key="1">
    <citation type="submission" date="2023-07" db="EMBL/GenBank/DDBJ databases">
        <title>draft genome sequence of fig (Ficus carica).</title>
        <authorList>
            <person name="Takahashi T."/>
            <person name="Nishimura K."/>
        </authorList>
    </citation>
    <scope>NUCLEOTIDE SEQUENCE</scope>
</reference>
<proteinExistence type="predicted"/>
<gene>
    <name evidence="1" type="ORF">TIFTF001_028215</name>
</gene>
<dbReference type="EMBL" id="BTGU01000084">
    <property type="protein sequence ID" value="GMN59120.1"/>
    <property type="molecule type" value="Genomic_DNA"/>
</dbReference>
<organism evidence="1 2">
    <name type="scientific">Ficus carica</name>
    <name type="common">Common fig</name>
    <dbReference type="NCBI Taxonomy" id="3494"/>
    <lineage>
        <taxon>Eukaryota</taxon>
        <taxon>Viridiplantae</taxon>
        <taxon>Streptophyta</taxon>
        <taxon>Embryophyta</taxon>
        <taxon>Tracheophyta</taxon>
        <taxon>Spermatophyta</taxon>
        <taxon>Magnoliopsida</taxon>
        <taxon>eudicotyledons</taxon>
        <taxon>Gunneridae</taxon>
        <taxon>Pentapetalae</taxon>
        <taxon>rosids</taxon>
        <taxon>fabids</taxon>
        <taxon>Rosales</taxon>
        <taxon>Moraceae</taxon>
        <taxon>Ficeae</taxon>
        <taxon>Ficus</taxon>
    </lineage>
</organism>
<name>A0AA88J0X3_FICCA</name>
<evidence type="ECO:0000313" key="1">
    <source>
        <dbReference type="EMBL" id="GMN59120.1"/>
    </source>
</evidence>
<sequence length="70" mass="7792">MVTVWQPTDSYPMSFAIAGGNLLLQPELEQQSLGHSIRGKQPSGNLWCKVVEHGTARCEIWDGDRYAFGL</sequence>
<comment type="caution">
    <text evidence="1">The sequence shown here is derived from an EMBL/GenBank/DDBJ whole genome shotgun (WGS) entry which is preliminary data.</text>
</comment>